<dbReference type="EMBL" id="JAPEVG010000127">
    <property type="protein sequence ID" value="KAJ8481866.1"/>
    <property type="molecule type" value="Genomic_DNA"/>
</dbReference>
<feature type="domain" description="RRM" evidence="4">
    <location>
        <begin position="48"/>
        <end position="134"/>
    </location>
</feature>
<accession>A0AAD7XAQ2</accession>
<comment type="caution">
    <text evidence="5">The sequence shown here is derived from an EMBL/GenBank/DDBJ whole genome shotgun (WGS) entry which is preliminary data.</text>
</comment>
<evidence type="ECO:0000256" key="2">
    <source>
        <dbReference type="PROSITE-ProRule" id="PRU00176"/>
    </source>
</evidence>
<evidence type="ECO:0000256" key="3">
    <source>
        <dbReference type="SAM" id="MobiDB-lite"/>
    </source>
</evidence>
<dbReference type="PANTHER" id="PTHR19965:SF35">
    <property type="entry name" value="RNA ANNEALING PROTEIN YRA1"/>
    <property type="match status" value="1"/>
</dbReference>
<evidence type="ECO:0000313" key="5">
    <source>
        <dbReference type="EMBL" id="KAJ8481866.1"/>
    </source>
</evidence>
<dbReference type="InterPro" id="IPR035979">
    <property type="entry name" value="RBD_domain_sf"/>
</dbReference>
<gene>
    <name evidence="5" type="ORF">ONZ51_g5706</name>
</gene>
<evidence type="ECO:0000256" key="1">
    <source>
        <dbReference type="ARBA" id="ARBA00022884"/>
    </source>
</evidence>
<dbReference type="PANTHER" id="PTHR19965">
    <property type="entry name" value="RNA AND EXPORT FACTOR BINDING PROTEIN"/>
    <property type="match status" value="1"/>
</dbReference>
<feature type="compositionally biased region" description="Basic and acidic residues" evidence="3">
    <location>
        <begin position="216"/>
        <end position="236"/>
    </location>
</feature>
<organism evidence="5 6">
    <name type="scientific">Trametes cubensis</name>
    <dbReference type="NCBI Taxonomy" id="1111947"/>
    <lineage>
        <taxon>Eukaryota</taxon>
        <taxon>Fungi</taxon>
        <taxon>Dikarya</taxon>
        <taxon>Basidiomycota</taxon>
        <taxon>Agaricomycotina</taxon>
        <taxon>Agaricomycetes</taxon>
        <taxon>Polyporales</taxon>
        <taxon>Polyporaceae</taxon>
        <taxon>Trametes</taxon>
    </lineage>
</organism>
<feature type="region of interest" description="Disordered" evidence="3">
    <location>
        <begin position="20"/>
        <end position="43"/>
    </location>
</feature>
<dbReference type="SMART" id="SM00360">
    <property type="entry name" value="RRM"/>
    <property type="match status" value="1"/>
</dbReference>
<name>A0AAD7XAQ2_9APHY</name>
<protein>
    <recommendedName>
        <fullName evidence="4">RRM domain-containing protein</fullName>
    </recommendedName>
</protein>
<dbReference type="Pfam" id="PF00076">
    <property type="entry name" value="RRM_1"/>
    <property type="match status" value="1"/>
</dbReference>
<dbReference type="Proteomes" id="UP001215151">
    <property type="component" value="Unassembled WGS sequence"/>
</dbReference>
<sequence>MISHAQSSRLNNYHTHKQKILGNPSAQPAPAWKPNAKGASGSNAEAGSRIIISRLPLDVVENEVEARLNSLFSICPGTVGPVKDVFMVYNSQGRSRGMAVVTFARTGDAAVARAKYNGKIVDGRRPIKIELIVDEDAVRPAAPPAPAVPSLLDRLSGPKPTQGAAHPNARQPAAQPGKGAGAATPAHNPKVRLRAKKGPRRLNKQRQQAKQPPKKKTAEELDREMEEYKARAEGKGGKAAASMEVA</sequence>
<keyword evidence="1 2" id="KW-0694">RNA-binding</keyword>
<dbReference type="SUPFAM" id="SSF54928">
    <property type="entry name" value="RNA-binding domain, RBD"/>
    <property type="match status" value="1"/>
</dbReference>
<feature type="region of interest" description="Disordered" evidence="3">
    <location>
        <begin position="144"/>
        <end position="246"/>
    </location>
</feature>
<dbReference type="Gene3D" id="3.30.70.330">
    <property type="match status" value="1"/>
</dbReference>
<evidence type="ECO:0000313" key="6">
    <source>
        <dbReference type="Proteomes" id="UP001215151"/>
    </source>
</evidence>
<dbReference type="InterPro" id="IPR000504">
    <property type="entry name" value="RRM_dom"/>
</dbReference>
<keyword evidence="6" id="KW-1185">Reference proteome</keyword>
<dbReference type="InterPro" id="IPR012677">
    <property type="entry name" value="Nucleotide-bd_a/b_plait_sf"/>
</dbReference>
<dbReference type="AlphaFoldDB" id="A0AAD7XAQ2"/>
<dbReference type="GO" id="GO:0005634">
    <property type="term" value="C:nucleus"/>
    <property type="evidence" value="ECO:0007669"/>
    <property type="project" value="TreeGrafter"/>
</dbReference>
<feature type="compositionally biased region" description="Basic residues" evidence="3">
    <location>
        <begin position="189"/>
        <end position="204"/>
    </location>
</feature>
<dbReference type="PROSITE" id="PS50102">
    <property type="entry name" value="RRM"/>
    <property type="match status" value="1"/>
</dbReference>
<evidence type="ECO:0000259" key="4">
    <source>
        <dbReference type="PROSITE" id="PS50102"/>
    </source>
</evidence>
<dbReference type="InterPro" id="IPR051229">
    <property type="entry name" value="ALYREF_mRNA_export"/>
</dbReference>
<reference evidence="5" key="1">
    <citation type="submission" date="2022-11" db="EMBL/GenBank/DDBJ databases">
        <title>Genome Sequence of Cubamyces cubensis.</title>
        <authorList>
            <person name="Buettner E."/>
        </authorList>
    </citation>
    <scope>NUCLEOTIDE SEQUENCE</scope>
    <source>
        <strain evidence="5">MPL-01</strain>
    </source>
</reference>
<proteinExistence type="predicted"/>
<dbReference type="GO" id="GO:0003729">
    <property type="term" value="F:mRNA binding"/>
    <property type="evidence" value="ECO:0007669"/>
    <property type="project" value="TreeGrafter"/>
</dbReference>
<feature type="compositionally biased region" description="Low complexity" evidence="3">
    <location>
        <begin position="169"/>
        <end position="186"/>
    </location>
</feature>